<feature type="region of interest" description="Disordered" evidence="2">
    <location>
        <begin position="280"/>
        <end position="303"/>
    </location>
</feature>
<dbReference type="RefSeq" id="WP_311621186.1">
    <property type="nucleotide sequence ID" value="NZ_JAVREV010000025.1"/>
</dbReference>
<feature type="coiled-coil region" evidence="1">
    <location>
        <begin position="124"/>
        <end position="151"/>
    </location>
</feature>
<keyword evidence="1" id="KW-0175">Coiled coil</keyword>
<evidence type="ECO:0000256" key="1">
    <source>
        <dbReference type="SAM" id="Coils"/>
    </source>
</evidence>
<sequence>MTQHFTTRGDVGALFMPAVRSPWREVMRQRWGATQDLALVLREAGGQFQVMWPQGRQAGSAPRAFGGYDAAWYVQVTEQPGALPIRLPDEHGPPLPVTVHALWYVHDPVQVVLTQTAYGWDVVRTDLEQRLRELQADYAAAARHLDAAEITRHLAVTREIGDRGLAYRVIDVRTRAGDSEVLLAPSGGGGFPSAWSANSREEYDFCLYALRRGPVSLAALWLSRQPDQVKDVLDWTVHNRALLKEKSGWQDDMAGLLGALSEEERRELAKLLRDRLVSLGRGMPVEEEPPPDWNGWESGDGHP</sequence>
<name>A0ABU2SGQ0_9ACTN</name>
<dbReference type="EMBL" id="JAVREV010000025">
    <property type="protein sequence ID" value="MDT0447059.1"/>
    <property type="molecule type" value="Genomic_DNA"/>
</dbReference>
<organism evidence="3 4">
    <name type="scientific">Streptomyces johnsoniae</name>
    <dbReference type="NCBI Taxonomy" id="3075532"/>
    <lineage>
        <taxon>Bacteria</taxon>
        <taxon>Bacillati</taxon>
        <taxon>Actinomycetota</taxon>
        <taxon>Actinomycetes</taxon>
        <taxon>Kitasatosporales</taxon>
        <taxon>Streptomycetaceae</taxon>
        <taxon>Streptomyces</taxon>
    </lineage>
</organism>
<evidence type="ECO:0000256" key="2">
    <source>
        <dbReference type="SAM" id="MobiDB-lite"/>
    </source>
</evidence>
<comment type="caution">
    <text evidence="3">The sequence shown here is derived from an EMBL/GenBank/DDBJ whole genome shotgun (WGS) entry which is preliminary data.</text>
</comment>
<gene>
    <name evidence="3" type="ORF">RM779_31370</name>
</gene>
<accession>A0ABU2SGQ0</accession>
<evidence type="ECO:0008006" key="5">
    <source>
        <dbReference type="Google" id="ProtNLM"/>
    </source>
</evidence>
<reference evidence="4" key="1">
    <citation type="submission" date="2023-07" db="EMBL/GenBank/DDBJ databases">
        <title>30 novel species of actinomycetes from the DSMZ collection.</title>
        <authorList>
            <person name="Nouioui I."/>
        </authorList>
    </citation>
    <scope>NUCLEOTIDE SEQUENCE [LARGE SCALE GENOMIC DNA]</scope>
    <source>
        <strain evidence="4">DSM 41886</strain>
    </source>
</reference>
<evidence type="ECO:0000313" key="4">
    <source>
        <dbReference type="Proteomes" id="UP001183615"/>
    </source>
</evidence>
<evidence type="ECO:0000313" key="3">
    <source>
        <dbReference type="EMBL" id="MDT0447059.1"/>
    </source>
</evidence>
<dbReference type="Proteomes" id="UP001183615">
    <property type="component" value="Unassembled WGS sequence"/>
</dbReference>
<keyword evidence="4" id="KW-1185">Reference proteome</keyword>
<protein>
    <recommendedName>
        <fullName evidence="5">Transcriptional regulator</fullName>
    </recommendedName>
</protein>
<proteinExistence type="predicted"/>